<dbReference type="Proteomes" id="UP001626536">
    <property type="component" value="Chromosome"/>
</dbReference>
<feature type="region of interest" description="Disordered" evidence="3">
    <location>
        <begin position="23"/>
        <end position="47"/>
    </location>
</feature>
<evidence type="ECO:0000313" key="7">
    <source>
        <dbReference type="Proteomes" id="UP001626536"/>
    </source>
</evidence>
<feature type="chain" id="PRO_5047313925" evidence="4">
    <location>
        <begin position="23"/>
        <end position="161"/>
    </location>
</feature>
<evidence type="ECO:0000256" key="3">
    <source>
        <dbReference type="SAM" id="MobiDB-lite"/>
    </source>
</evidence>
<evidence type="ECO:0000259" key="5">
    <source>
        <dbReference type="Pfam" id="PF00127"/>
    </source>
</evidence>
<reference evidence="6 7" key="1">
    <citation type="submission" date="2023-10" db="EMBL/GenBank/DDBJ databases">
        <title>Novel methanotroph of the genus Methylocapsa from a subarctic wetland.</title>
        <authorList>
            <person name="Belova S.E."/>
            <person name="Oshkin I.Y."/>
            <person name="Miroshnikov K."/>
            <person name="Dedysh S.N."/>
        </authorList>
    </citation>
    <scope>NUCLEOTIDE SEQUENCE [LARGE SCALE GENOMIC DNA]</scope>
    <source>
        <strain evidence="6 7">RX1</strain>
    </source>
</reference>
<feature type="domain" description="Blue (type 1) copper" evidence="5">
    <location>
        <begin position="52"/>
        <end position="161"/>
    </location>
</feature>
<dbReference type="InterPro" id="IPR008972">
    <property type="entry name" value="Cupredoxin"/>
</dbReference>
<keyword evidence="2" id="KW-0186">Copper</keyword>
<dbReference type="InterPro" id="IPR050845">
    <property type="entry name" value="Cu-binding_ET"/>
</dbReference>
<sequence length="161" mass="18071">MRLIFSTTCAVLWALATVPAKAGPDTQAHMHDAPAFSAGEPGDAQKSSRVIQVTMQEHDGKMLFVPDRIEVEKGEQIKFMLHNIGELEHEFVLADTEENLEHAEMMMKNPEMRHVDPNARRVAPKQTDEIVWKFTKAGEFEFACLIPGHRDAGMFGVVEVK</sequence>
<proteinExistence type="predicted"/>
<dbReference type="EMBL" id="CP136862">
    <property type="protein sequence ID" value="WOJ89966.1"/>
    <property type="molecule type" value="Genomic_DNA"/>
</dbReference>
<dbReference type="RefSeq" id="WP_407339410.1">
    <property type="nucleotide sequence ID" value="NZ_CP136862.1"/>
</dbReference>
<evidence type="ECO:0000256" key="2">
    <source>
        <dbReference type="ARBA" id="ARBA00023008"/>
    </source>
</evidence>
<dbReference type="SUPFAM" id="SSF49503">
    <property type="entry name" value="Cupredoxins"/>
    <property type="match status" value="1"/>
</dbReference>
<organism evidence="6 7">
    <name type="scientific">Methylocapsa polymorpha</name>
    <dbReference type="NCBI Taxonomy" id="3080828"/>
    <lineage>
        <taxon>Bacteria</taxon>
        <taxon>Pseudomonadati</taxon>
        <taxon>Pseudomonadota</taxon>
        <taxon>Alphaproteobacteria</taxon>
        <taxon>Hyphomicrobiales</taxon>
        <taxon>Beijerinckiaceae</taxon>
        <taxon>Methylocapsa</taxon>
    </lineage>
</organism>
<evidence type="ECO:0000256" key="1">
    <source>
        <dbReference type="ARBA" id="ARBA00022723"/>
    </source>
</evidence>
<feature type="signal peptide" evidence="4">
    <location>
        <begin position="1"/>
        <end position="22"/>
    </location>
</feature>
<gene>
    <name evidence="6" type="ORF">RZS28_01230</name>
</gene>
<evidence type="ECO:0000313" key="6">
    <source>
        <dbReference type="EMBL" id="WOJ89966.1"/>
    </source>
</evidence>
<dbReference type="PANTHER" id="PTHR38439">
    <property type="entry name" value="AURACYANIN-B"/>
    <property type="match status" value="1"/>
</dbReference>
<protein>
    <submittedName>
        <fullName evidence="6">Cupredoxin family protein</fullName>
    </submittedName>
</protein>
<dbReference type="PANTHER" id="PTHR38439:SF3">
    <property type="entry name" value="COPPER-RESISTANT CUPROPROTEIN COPI"/>
    <property type="match status" value="1"/>
</dbReference>
<name>A0ABZ0HST4_9HYPH</name>
<keyword evidence="1" id="KW-0479">Metal-binding</keyword>
<keyword evidence="4" id="KW-0732">Signal</keyword>
<dbReference type="InterPro" id="IPR000923">
    <property type="entry name" value="BlueCu_1"/>
</dbReference>
<keyword evidence="7" id="KW-1185">Reference proteome</keyword>
<dbReference type="CDD" id="cd04211">
    <property type="entry name" value="Cupredoxin_like_2"/>
    <property type="match status" value="1"/>
</dbReference>
<dbReference type="Gene3D" id="2.60.40.420">
    <property type="entry name" value="Cupredoxins - blue copper proteins"/>
    <property type="match status" value="1"/>
</dbReference>
<accession>A0ABZ0HST4</accession>
<dbReference type="Pfam" id="PF00127">
    <property type="entry name" value="Copper-bind"/>
    <property type="match status" value="1"/>
</dbReference>
<evidence type="ECO:0000256" key="4">
    <source>
        <dbReference type="SAM" id="SignalP"/>
    </source>
</evidence>